<dbReference type="InParanoid" id="A0CVA9"/>
<dbReference type="AlphaFoldDB" id="A0CVA9"/>
<dbReference type="KEGG" id="ptm:GSPATT00010894001"/>
<dbReference type="Proteomes" id="UP000000600">
    <property type="component" value="Unassembled WGS sequence"/>
</dbReference>
<proteinExistence type="predicted"/>
<protein>
    <submittedName>
        <fullName evidence="1">Uncharacterized protein</fullName>
    </submittedName>
</protein>
<evidence type="ECO:0000313" key="2">
    <source>
        <dbReference type="Proteomes" id="UP000000600"/>
    </source>
</evidence>
<reference evidence="1 2" key="1">
    <citation type="journal article" date="2006" name="Nature">
        <title>Global trends of whole-genome duplications revealed by the ciliate Paramecium tetraurelia.</title>
        <authorList>
            <consortium name="Genoscope"/>
            <person name="Aury J.-M."/>
            <person name="Jaillon O."/>
            <person name="Duret L."/>
            <person name="Noel B."/>
            <person name="Jubin C."/>
            <person name="Porcel B.M."/>
            <person name="Segurens B."/>
            <person name="Daubin V."/>
            <person name="Anthouard V."/>
            <person name="Aiach N."/>
            <person name="Arnaiz O."/>
            <person name="Billaut A."/>
            <person name="Beisson J."/>
            <person name="Blanc I."/>
            <person name="Bouhouche K."/>
            <person name="Camara F."/>
            <person name="Duharcourt S."/>
            <person name="Guigo R."/>
            <person name="Gogendeau D."/>
            <person name="Katinka M."/>
            <person name="Keller A.-M."/>
            <person name="Kissmehl R."/>
            <person name="Klotz C."/>
            <person name="Koll F."/>
            <person name="Le Moue A."/>
            <person name="Lepere C."/>
            <person name="Malinsky S."/>
            <person name="Nowacki M."/>
            <person name="Nowak J.K."/>
            <person name="Plattner H."/>
            <person name="Poulain J."/>
            <person name="Ruiz F."/>
            <person name="Serrano V."/>
            <person name="Zagulski M."/>
            <person name="Dessen P."/>
            <person name="Betermier M."/>
            <person name="Weissenbach J."/>
            <person name="Scarpelli C."/>
            <person name="Schachter V."/>
            <person name="Sperling L."/>
            <person name="Meyer E."/>
            <person name="Cohen J."/>
            <person name="Wincker P."/>
        </authorList>
    </citation>
    <scope>NUCLEOTIDE SEQUENCE [LARGE SCALE GENOMIC DNA]</scope>
    <source>
        <strain evidence="1 2">Stock d4-2</strain>
    </source>
</reference>
<dbReference type="EMBL" id="CT868196">
    <property type="protein sequence ID" value="CAK74726.1"/>
    <property type="molecule type" value="Genomic_DNA"/>
</dbReference>
<dbReference type="HOGENOM" id="CLU_1589600_0_0_1"/>
<organism evidence="1 2">
    <name type="scientific">Paramecium tetraurelia</name>
    <dbReference type="NCBI Taxonomy" id="5888"/>
    <lineage>
        <taxon>Eukaryota</taxon>
        <taxon>Sar</taxon>
        <taxon>Alveolata</taxon>
        <taxon>Ciliophora</taxon>
        <taxon>Intramacronucleata</taxon>
        <taxon>Oligohymenophorea</taxon>
        <taxon>Peniculida</taxon>
        <taxon>Parameciidae</taxon>
        <taxon>Paramecium</taxon>
    </lineage>
</organism>
<name>A0CVA9_PARTE</name>
<evidence type="ECO:0000313" key="1">
    <source>
        <dbReference type="EMBL" id="CAK74726.1"/>
    </source>
</evidence>
<dbReference type="GeneID" id="5027908"/>
<dbReference type="RefSeq" id="XP_001442123.1">
    <property type="nucleotide sequence ID" value="XM_001442086.1"/>
</dbReference>
<accession>A0CVA9</accession>
<gene>
    <name evidence="1" type="ORF">GSPATT00010894001</name>
</gene>
<keyword evidence="2" id="KW-1185">Reference proteome</keyword>
<sequence length="168" mass="20093">MNDINKYESMTVCIKLQIILGNLSEGEWKKHQKYFKKKRYTNEISLCIIDFIYAGQLQDDQRNGIFHTLNQNVFQQQQQQEVQKSIQNGQKSKVDDLENKINERIEERRNFQIEQDNWLLKYLSNRKVSVIKNNLEGQQQAYLNLHNPLKNFLVNQINSNSRLYNKIN</sequence>